<evidence type="ECO:0000256" key="1">
    <source>
        <dbReference type="ARBA" id="ARBA00022487"/>
    </source>
</evidence>
<comment type="similarity">
    <text evidence="3">Belongs to the FrsA family.</text>
</comment>
<dbReference type="Pfam" id="PF06500">
    <property type="entry name" value="FrsA-like"/>
    <property type="match status" value="1"/>
</dbReference>
<dbReference type="EMBL" id="CP019290">
    <property type="protein sequence ID" value="AXX60656.1"/>
    <property type="molecule type" value="Genomic_DNA"/>
</dbReference>
<dbReference type="InterPro" id="IPR010520">
    <property type="entry name" value="FrsA-like"/>
</dbReference>
<evidence type="ECO:0000256" key="2">
    <source>
        <dbReference type="ARBA" id="ARBA00022801"/>
    </source>
</evidence>
<keyword evidence="2 3" id="KW-0378">Hydrolase</keyword>
<reference evidence="4 5" key="1">
    <citation type="submission" date="2017-01" db="EMBL/GenBank/DDBJ databases">
        <title>Complete Genome Sequence of Vibrio vulnificus FORC_053.</title>
        <authorList>
            <consortium name="Food-borne Pathogen Omics Research Center"/>
            <person name="Chung H.Y."/>
            <person name="Na E.J."/>
            <person name="Song J.S."/>
            <person name="Kim H."/>
            <person name="Lee J.-H."/>
            <person name="Ryu S."/>
            <person name="Choi S.H."/>
        </authorList>
    </citation>
    <scope>NUCLEOTIDE SEQUENCE [LARGE SCALE GENOMIC DNA]</scope>
    <source>
        <strain evidence="4 5">FORC_053</strain>
    </source>
</reference>
<keyword evidence="1 3" id="KW-0719">Serine esterase</keyword>
<comment type="catalytic activity">
    <reaction evidence="3">
        <text>a carboxylic ester + H2O = an alcohol + a carboxylate + H(+)</text>
        <dbReference type="Rhea" id="RHEA:21164"/>
        <dbReference type="ChEBI" id="CHEBI:15377"/>
        <dbReference type="ChEBI" id="CHEBI:15378"/>
        <dbReference type="ChEBI" id="CHEBI:29067"/>
        <dbReference type="ChEBI" id="CHEBI:30879"/>
        <dbReference type="ChEBI" id="CHEBI:33308"/>
        <dbReference type="EC" id="3.1.1.1"/>
    </reaction>
</comment>
<sequence>MHGKSIKPLSRICFLVFWNVTLSPNMSEEVSKNLSETLFVKHKQAKETSALTQYMPTSQSLLDEIKEKNGFSWYRNLRRLQWVWQGVDPIEQEQVLARIASSKHSRTDEQWLDTVMGYHSGNWAYEWTRLGMEHQKRAGEMTNEAASEALFSASLCYSIAGYPHLKSDNLAIQAQVLANSAYLEAAKKSKYIIKQLEIPFEKGKITAHLHLTNTDKPHPVVIVSAGLDSLQTDMWRLFRDHLAKHDIAMLTVDMPSVGYSSKYPLTEDYSRLHQAVLNELFSIPYVDHHRVGLIGFRFGGNAMVRLSFLEQEKIKACVILGAPIHDIFASPQKLQQMPKMYLDVLASRLGKSVVDIYSLSGQMAAWSLKVQGFLSSRKTKVPILAMSLEGDPVSPYSDNQMVAFFSTYGKAKKISSKTITQGYEQSLDLAIKWLEDELLR</sequence>
<dbReference type="Gene3D" id="3.40.50.1820">
    <property type="entry name" value="alpha/beta hydrolase"/>
    <property type="match status" value="1"/>
</dbReference>
<protein>
    <recommendedName>
        <fullName evidence="3">Esterase FrsA</fullName>
        <ecNumber evidence="3">3.1.1.1</ecNumber>
    </recommendedName>
</protein>
<dbReference type="Proteomes" id="UP000263418">
    <property type="component" value="Chromosome 1"/>
</dbReference>
<accession>A0AAN1UCR0</accession>
<dbReference type="PANTHER" id="PTHR22946">
    <property type="entry name" value="DIENELACTONE HYDROLASE DOMAIN-CONTAINING PROTEIN-RELATED"/>
    <property type="match status" value="1"/>
</dbReference>
<dbReference type="InterPro" id="IPR029058">
    <property type="entry name" value="AB_hydrolase_fold"/>
</dbReference>
<gene>
    <name evidence="3" type="primary">frsA</name>
    <name evidence="4" type="ORF">FORC53_2317</name>
</gene>
<dbReference type="InterPro" id="IPR043423">
    <property type="entry name" value="FrsA"/>
</dbReference>
<proteinExistence type="inferred from homology"/>
<dbReference type="SUPFAM" id="SSF53474">
    <property type="entry name" value="alpha/beta-Hydrolases"/>
    <property type="match status" value="1"/>
</dbReference>
<evidence type="ECO:0000313" key="4">
    <source>
        <dbReference type="EMBL" id="AXX60656.1"/>
    </source>
</evidence>
<evidence type="ECO:0000313" key="5">
    <source>
        <dbReference type="Proteomes" id="UP000263418"/>
    </source>
</evidence>
<dbReference type="InterPro" id="IPR050261">
    <property type="entry name" value="FrsA_esterase"/>
</dbReference>
<organism evidence="4 5">
    <name type="scientific">Vibrio vulnificus</name>
    <dbReference type="NCBI Taxonomy" id="672"/>
    <lineage>
        <taxon>Bacteria</taxon>
        <taxon>Pseudomonadati</taxon>
        <taxon>Pseudomonadota</taxon>
        <taxon>Gammaproteobacteria</taxon>
        <taxon>Vibrionales</taxon>
        <taxon>Vibrionaceae</taxon>
        <taxon>Vibrio</taxon>
    </lineage>
</organism>
<dbReference type="NCBIfam" id="NF003460">
    <property type="entry name" value="PRK05077.1"/>
    <property type="match status" value="1"/>
</dbReference>
<name>A0AAN1UCR0_VIBVL</name>
<dbReference type="GO" id="GO:0106435">
    <property type="term" value="F:carboxylesterase activity"/>
    <property type="evidence" value="ECO:0007669"/>
    <property type="project" value="UniProtKB-EC"/>
</dbReference>
<dbReference type="PANTHER" id="PTHR22946:SF4">
    <property type="entry name" value="ESTERASE FRSA"/>
    <property type="match status" value="1"/>
</dbReference>
<dbReference type="HAMAP" id="MF_01063">
    <property type="entry name" value="FrsA"/>
    <property type="match status" value="1"/>
</dbReference>
<comment type="function">
    <text evidence="3">Catalyzes the hydrolysis of esters.</text>
</comment>
<dbReference type="EC" id="3.1.1.1" evidence="3"/>
<dbReference type="AlphaFoldDB" id="A0AAN1UCR0"/>
<evidence type="ECO:0000256" key="3">
    <source>
        <dbReference type="HAMAP-Rule" id="MF_01063"/>
    </source>
</evidence>